<keyword evidence="6 7" id="KW-0472">Membrane</keyword>
<proteinExistence type="inferred from homology"/>
<sequence length="207" mass="21711">MSVVLHFIDILGTFIFALSGAVAGVKKGFDVFGVFAIAVVTAIGGGVIRDICLSATPPAGLASGEYFLVIVLAVLCVSFFQKAILTFSKPGTFFDAIGLGFFAAFGASKTWHMTGSFQLSVILGCISAVGGGCMRDVLLGKSPLIFTAEIYASAAIVGAVIEVLGVSGKISPVLSLWLAIITCTTIRMLAIKYRIRIPPIKNSYFQD</sequence>
<feature type="transmembrane region" description="Helical" evidence="7">
    <location>
        <begin position="6"/>
        <end position="24"/>
    </location>
</feature>
<accession>A0A1J6YIU1</accession>
<organism evidence="9 10">
    <name type="scientific">Salmonella enterica subsp. houtenae serovar 50:g,z51:-</name>
    <dbReference type="NCBI Taxonomy" id="1173947"/>
    <lineage>
        <taxon>Bacteria</taxon>
        <taxon>Pseudomonadati</taxon>
        <taxon>Pseudomonadota</taxon>
        <taxon>Gammaproteobacteria</taxon>
        <taxon>Enterobacterales</taxon>
        <taxon>Enterobacteriaceae</taxon>
        <taxon>Salmonella</taxon>
    </lineage>
</organism>
<dbReference type="GO" id="GO:0005886">
    <property type="term" value="C:plasma membrane"/>
    <property type="evidence" value="ECO:0007669"/>
    <property type="project" value="UniProtKB-SubCell"/>
</dbReference>
<dbReference type="AlphaFoldDB" id="A0A1J6YIU1"/>
<comment type="caution">
    <text evidence="9">The sequence shown here is derived from an EMBL/GenBank/DDBJ whole genome shotgun (WGS) entry which is preliminary data.</text>
</comment>
<evidence type="ECO:0000256" key="3">
    <source>
        <dbReference type="ARBA" id="ARBA00022475"/>
    </source>
</evidence>
<reference evidence="10" key="1">
    <citation type="submission" date="2017-12" db="EMBL/GenBank/DDBJ databases">
        <title>FDA dAtabase for Regulatory Grade micrObial Sequences (FDA-ARGOS): Supporting development and validation of Infectious Disease Dx tests.</title>
        <authorList>
            <person name="Sichtig H."/>
            <person name="Tallon L."/>
            <person name="Sadzewicz L."/>
            <person name="Sengamalay N."/>
            <person name="Nagaraj S."/>
            <person name="Vavikolanu K."/>
            <person name="Aluvathingal J."/>
            <person name="Nadendla S."/>
            <person name="Pirone D.C."/>
            <person name="Hoffman M."/>
            <person name="Muruvanda T."/>
            <person name="Allard M."/>
            <person name="Evans P."/>
        </authorList>
    </citation>
    <scope>NUCLEOTIDE SEQUENCE [LARGE SCALE GENOMIC DNA]</scope>
    <source>
        <strain evidence="10">FDAARGOS_55</strain>
    </source>
</reference>
<keyword evidence="4 7" id="KW-0812">Transmembrane</keyword>
<evidence type="ECO:0000256" key="6">
    <source>
        <dbReference type="ARBA" id="ARBA00023136"/>
    </source>
</evidence>
<keyword evidence="3" id="KW-1003">Cell membrane</keyword>
<evidence type="ECO:0000256" key="1">
    <source>
        <dbReference type="ARBA" id="ARBA00004651"/>
    </source>
</evidence>
<dbReference type="Proteomes" id="UP000236163">
    <property type="component" value="Unassembled WGS sequence"/>
</dbReference>
<dbReference type="Pfam" id="PF03458">
    <property type="entry name" value="Gly_transporter"/>
    <property type="match status" value="2"/>
</dbReference>
<dbReference type="PANTHER" id="PTHR30506:SF3">
    <property type="entry name" value="UPF0126 INNER MEMBRANE PROTEIN YADS-RELATED"/>
    <property type="match status" value="1"/>
</dbReference>
<name>A0A1J6YIU1_SALHO</name>
<feature type="domain" description="Glycine transporter" evidence="8">
    <location>
        <begin position="93"/>
        <end position="163"/>
    </location>
</feature>
<evidence type="ECO:0000256" key="4">
    <source>
        <dbReference type="ARBA" id="ARBA00022692"/>
    </source>
</evidence>
<dbReference type="EMBL" id="JWSP02000004">
    <property type="protein sequence ID" value="PNO35075.1"/>
    <property type="molecule type" value="Genomic_DNA"/>
</dbReference>
<feature type="domain" description="Glycine transporter" evidence="8">
    <location>
        <begin position="7"/>
        <end position="81"/>
    </location>
</feature>
<evidence type="ECO:0000256" key="5">
    <source>
        <dbReference type="ARBA" id="ARBA00022989"/>
    </source>
</evidence>
<feature type="transmembrane region" description="Helical" evidence="7">
    <location>
        <begin position="92"/>
        <end position="111"/>
    </location>
</feature>
<feature type="transmembrane region" description="Helical" evidence="7">
    <location>
        <begin position="117"/>
        <end position="138"/>
    </location>
</feature>
<comment type="similarity">
    <text evidence="2">Belongs to the UPF0126 family.</text>
</comment>
<dbReference type="PANTHER" id="PTHR30506">
    <property type="entry name" value="INNER MEMBRANE PROTEIN"/>
    <property type="match status" value="1"/>
</dbReference>
<feature type="transmembrane region" description="Helical" evidence="7">
    <location>
        <begin position="150"/>
        <end position="168"/>
    </location>
</feature>
<feature type="transmembrane region" description="Helical" evidence="7">
    <location>
        <begin position="174"/>
        <end position="191"/>
    </location>
</feature>
<comment type="subcellular location">
    <subcellularLocation>
        <location evidence="1">Cell membrane</location>
        <topology evidence="1">Multi-pass membrane protein</topology>
    </subcellularLocation>
</comment>
<evidence type="ECO:0000259" key="8">
    <source>
        <dbReference type="Pfam" id="PF03458"/>
    </source>
</evidence>
<evidence type="ECO:0000256" key="2">
    <source>
        <dbReference type="ARBA" id="ARBA00008193"/>
    </source>
</evidence>
<feature type="transmembrane region" description="Helical" evidence="7">
    <location>
        <begin position="31"/>
        <end position="48"/>
    </location>
</feature>
<protein>
    <submittedName>
        <fullName evidence="9">Trimeric intracellular cation channel family protein</fullName>
    </submittedName>
</protein>
<evidence type="ECO:0000256" key="7">
    <source>
        <dbReference type="SAM" id="Phobius"/>
    </source>
</evidence>
<gene>
    <name evidence="9" type="ORF">RK55_019060</name>
</gene>
<evidence type="ECO:0000313" key="9">
    <source>
        <dbReference type="EMBL" id="PNO35075.1"/>
    </source>
</evidence>
<dbReference type="STRING" id="523831.SEHO0A_01549"/>
<dbReference type="InterPro" id="IPR005115">
    <property type="entry name" value="Gly_transporter"/>
</dbReference>
<evidence type="ECO:0000313" key="10">
    <source>
        <dbReference type="Proteomes" id="UP000236163"/>
    </source>
</evidence>
<feature type="transmembrane region" description="Helical" evidence="7">
    <location>
        <begin position="60"/>
        <end position="80"/>
    </location>
</feature>
<keyword evidence="5 7" id="KW-1133">Transmembrane helix</keyword>